<feature type="compositionally biased region" description="Acidic residues" evidence="1">
    <location>
        <begin position="29"/>
        <end position="47"/>
    </location>
</feature>
<feature type="compositionally biased region" description="Polar residues" evidence="1">
    <location>
        <begin position="208"/>
        <end position="221"/>
    </location>
</feature>
<dbReference type="OrthoDB" id="6133115at2759"/>
<dbReference type="AlphaFoldDB" id="A0A8T2JK67"/>
<evidence type="ECO:0000256" key="1">
    <source>
        <dbReference type="SAM" id="MobiDB-lite"/>
    </source>
</evidence>
<protein>
    <submittedName>
        <fullName evidence="2">Uncharacterized protein</fullName>
    </submittedName>
</protein>
<name>A0A8T2JK67_9PIPI</name>
<evidence type="ECO:0000313" key="3">
    <source>
        <dbReference type="Proteomes" id="UP000812440"/>
    </source>
</evidence>
<reference evidence="2" key="1">
    <citation type="thesis" date="2020" institute="ProQuest LLC" country="789 East Eisenhower Parkway, Ann Arbor, MI, USA">
        <title>Comparative Genomics and Chromosome Evolution.</title>
        <authorList>
            <person name="Mudd A.B."/>
        </authorList>
    </citation>
    <scope>NUCLEOTIDE SEQUENCE</scope>
    <source>
        <strain evidence="2">Female2</strain>
        <tissue evidence="2">Blood</tissue>
    </source>
</reference>
<feature type="compositionally biased region" description="Basic and acidic residues" evidence="1">
    <location>
        <begin position="125"/>
        <end position="158"/>
    </location>
</feature>
<proteinExistence type="predicted"/>
<sequence length="229" mass="26133">MDRVIFCVFLEVDFKIYKKKLVDFFPKDESEEEDDDDEDDDEDDEEDNNKNQDIEQMNEEQGCNQKPRSPPMKKYKGKKVGTPPETPDEDYTMKETENTQEMKDLSQDTDEGKDLSSPEVETAPAEDKITEDEAKTSNKQKGEASDNVKKMDKERLNEPDDIENRDESENSQSDVVMESQDFEEDDNWSVTTPTHSAELKANTEAMPSESQGKCQEPGSSDLSKEGDEA</sequence>
<evidence type="ECO:0000313" key="2">
    <source>
        <dbReference type="EMBL" id="KAG8443887.1"/>
    </source>
</evidence>
<dbReference type="Proteomes" id="UP000812440">
    <property type="component" value="Chromosome 5"/>
</dbReference>
<gene>
    <name evidence="2" type="ORF">GDO86_009183</name>
</gene>
<accession>A0A8T2JK67</accession>
<comment type="caution">
    <text evidence="2">The sequence shown here is derived from an EMBL/GenBank/DDBJ whole genome shotgun (WGS) entry which is preliminary data.</text>
</comment>
<keyword evidence="3" id="KW-1185">Reference proteome</keyword>
<feature type="compositionally biased region" description="Basic and acidic residues" evidence="1">
    <location>
        <begin position="91"/>
        <end position="116"/>
    </location>
</feature>
<feature type="region of interest" description="Disordered" evidence="1">
    <location>
        <begin position="23"/>
        <end position="229"/>
    </location>
</feature>
<dbReference type="EMBL" id="JAACNH010000004">
    <property type="protein sequence ID" value="KAG8443887.1"/>
    <property type="molecule type" value="Genomic_DNA"/>
</dbReference>
<organism evidence="2 3">
    <name type="scientific">Hymenochirus boettgeri</name>
    <name type="common">Congo dwarf clawed frog</name>
    <dbReference type="NCBI Taxonomy" id="247094"/>
    <lineage>
        <taxon>Eukaryota</taxon>
        <taxon>Metazoa</taxon>
        <taxon>Chordata</taxon>
        <taxon>Craniata</taxon>
        <taxon>Vertebrata</taxon>
        <taxon>Euteleostomi</taxon>
        <taxon>Amphibia</taxon>
        <taxon>Batrachia</taxon>
        <taxon>Anura</taxon>
        <taxon>Pipoidea</taxon>
        <taxon>Pipidae</taxon>
        <taxon>Pipinae</taxon>
        <taxon>Hymenochirus</taxon>
    </lineage>
</organism>